<dbReference type="Proteomes" id="UP000011976">
    <property type="component" value="Unassembled WGS sequence"/>
</dbReference>
<protein>
    <recommendedName>
        <fullName evidence="2">DSBA-like thioredoxin domain-containing protein</fullName>
    </recommendedName>
</protein>
<name>M9MIF6_PSEA3</name>
<feature type="domain" description="DSBA-like thioredoxin" evidence="2">
    <location>
        <begin position="66"/>
        <end position="295"/>
    </location>
</feature>
<evidence type="ECO:0000313" key="3">
    <source>
        <dbReference type="EMBL" id="GAC76942.1"/>
    </source>
</evidence>
<dbReference type="GO" id="GO:0016491">
    <property type="term" value="F:oxidoreductase activity"/>
    <property type="evidence" value="ECO:0007669"/>
    <property type="project" value="UniProtKB-KW"/>
</dbReference>
<evidence type="ECO:0000313" key="4">
    <source>
        <dbReference type="Proteomes" id="UP000011976"/>
    </source>
</evidence>
<keyword evidence="1" id="KW-0560">Oxidoreductase</keyword>
<sequence length="810" mass="89362">MLPFPLIGDARRAAASTSAREQALPLEPSLDVRSYVPLIPSLRTTVIALLPSYNTNIKMSKPELLVQVVTDVICPWCFVGSRALWAFLESEDFKTQIAPHVNTVIKIEPYILDPRLPASTYDTPSKYYDAIETTPYEKNTPPTKKFYYGSKFGGNLDAFDAKISTAATALGMPTFDWTSSGRVGATWNAHRLVLKAGQLDEQSASVSGQDSGACVKSLQVRLMDRFYQDFHANSKDMSDNSYLAGVAAELGLFDSEAAASKWLESDDLEYELGNKLQQAEMNGVQSIPFYIINDGADHMSETGSHESFLRMMQMAVAPYADRKPPATVEFWNERNAARCQLCHAEWGCTAPPHFSKKVTAEATAVVATSLLDPAFTQAGTALEPFDNFPYKRWAPPGLLSPLLNPHSLDSSRTYRPATMVSVPSVFDTRCDGAGLLPATKQWSARYNTLRKYGSDIHRTIDFPDPKSADYDATGKTVIISGSNSGIGKQAALYFAQAGATVIMACRLTATHEQNPEEARKEIVKTAGVDDSKVELWEIDCSSLANIERFGQKWRASGRTCDILVNNAGLSAGQRRITDEGFELTHVINFLSHCLLTFYILPTMKDASAPRIINTCSIFHNGGVLDFADMDNEKNTPVGAGCVQLYCNSKLWFLMWTVELQQRLSRSDDYRHVICHGVHPGFVGSNIWHNPDTKVPYALRFVIQRAINWLAIDPKQGSYAIIHAALSPSLGLPIALTKSKTRPAVGESALFGGKFVNRDIVDIRRPEVDDPLARSRLWQRVLEDVQAAKRGVAKELPDHLDSIKAVGKSTK</sequence>
<dbReference type="OrthoDB" id="542013at2759"/>
<evidence type="ECO:0000259" key="2">
    <source>
        <dbReference type="Pfam" id="PF01323"/>
    </source>
</evidence>
<organism evidence="3 4">
    <name type="scientific">Pseudozyma antarctica (strain T-34)</name>
    <name type="common">Yeast</name>
    <name type="synonym">Candida antarctica</name>
    <dbReference type="NCBI Taxonomy" id="1151754"/>
    <lineage>
        <taxon>Eukaryota</taxon>
        <taxon>Fungi</taxon>
        <taxon>Dikarya</taxon>
        <taxon>Basidiomycota</taxon>
        <taxon>Ustilaginomycotina</taxon>
        <taxon>Ustilaginomycetes</taxon>
        <taxon>Ustilaginales</taxon>
        <taxon>Ustilaginaceae</taxon>
        <taxon>Moesziomyces</taxon>
    </lineage>
</organism>
<dbReference type="AlphaFoldDB" id="M9MIF6"/>
<proteinExistence type="predicted"/>
<accession>M9MIF6</accession>
<evidence type="ECO:0000256" key="1">
    <source>
        <dbReference type="ARBA" id="ARBA00023002"/>
    </source>
</evidence>
<gene>
    <name evidence="3" type="ORF">PANT_22d00265</name>
</gene>
<dbReference type="EMBL" id="DF196788">
    <property type="protein sequence ID" value="GAC76942.1"/>
    <property type="molecule type" value="Genomic_DNA"/>
</dbReference>
<dbReference type="STRING" id="1151754.M9MIF6"/>
<dbReference type="InterPro" id="IPR036291">
    <property type="entry name" value="NAD(P)-bd_dom_sf"/>
</dbReference>
<dbReference type="PANTHER" id="PTHR43157">
    <property type="entry name" value="PHOSPHATIDYLINOSITOL-GLYCAN BIOSYNTHESIS CLASS F PROTEIN-RELATED"/>
    <property type="match status" value="1"/>
</dbReference>
<dbReference type="PRINTS" id="PR00081">
    <property type="entry name" value="GDHRDH"/>
</dbReference>
<dbReference type="Gene3D" id="3.40.30.10">
    <property type="entry name" value="Glutaredoxin"/>
    <property type="match status" value="1"/>
</dbReference>
<dbReference type="InterPro" id="IPR001853">
    <property type="entry name" value="DSBA-like_thioredoxin_dom"/>
</dbReference>
<dbReference type="Pfam" id="PF01323">
    <property type="entry name" value="DSBA"/>
    <property type="match status" value="1"/>
</dbReference>
<dbReference type="Pfam" id="PF00106">
    <property type="entry name" value="adh_short"/>
    <property type="match status" value="1"/>
</dbReference>
<dbReference type="InterPro" id="IPR036249">
    <property type="entry name" value="Thioredoxin-like_sf"/>
</dbReference>
<dbReference type="Gene3D" id="3.40.50.720">
    <property type="entry name" value="NAD(P)-binding Rossmann-like Domain"/>
    <property type="match status" value="1"/>
</dbReference>
<dbReference type="PANTHER" id="PTHR43157:SF31">
    <property type="entry name" value="PHOSPHATIDYLINOSITOL-GLYCAN BIOSYNTHESIS CLASS F PROTEIN"/>
    <property type="match status" value="1"/>
</dbReference>
<dbReference type="SUPFAM" id="SSF51735">
    <property type="entry name" value="NAD(P)-binding Rossmann-fold domains"/>
    <property type="match status" value="1"/>
</dbReference>
<dbReference type="SUPFAM" id="SSF52833">
    <property type="entry name" value="Thioredoxin-like"/>
    <property type="match status" value="1"/>
</dbReference>
<reference evidence="4" key="1">
    <citation type="journal article" date="2013" name="Genome Announc.">
        <title>Genome sequence of the basidiomycetous yeast Pseudozyma antarctica T-34, a producer of the glycolipid biosurfactants mannosylerythritol lipids.</title>
        <authorList>
            <person name="Morita T."/>
            <person name="Koike H."/>
            <person name="Koyama Y."/>
            <person name="Hagiwara H."/>
            <person name="Ito E."/>
            <person name="Fukuoka T."/>
            <person name="Imura T."/>
            <person name="Machida M."/>
            <person name="Kitamoto D."/>
        </authorList>
    </citation>
    <scope>NUCLEOTIDE SEQUENCE [LARGE SCALE GENOMIC DNA]</scope>
    <source>
        <strain evidence="4">T-34</strain>
    </source>
</reference>
<dbReference type="InterPro" id="IPR002347">
    <property type="entry name" value="SDR_fam"/>
</dbReference>